<sequence>MDFIVGGTANGKKEWAMRHYQEKPILLWHSFFKADISECVLPTGQNGVLVIEAFDEAVKKHLDQPEKLQQWYKTIRNWENEYQDRKLAIIGADINKGIVPIEKKDRQLRDEVGLWYQQFMKEAGQVYEVWYGLAVKWKG</sequence>
<proteinExistence type="predicted"/>
<keyword evidence="1" id="KW-0548">Nucleotidyltransferase</keyword>
<dbReference type="InterPro" id="IPR027417">
    <property type="entry name" value="P-loop_NTPase"/>
</dbReference>
<dbReference type="SUPFAM" id="SSF52540">
    <property type="entry name" value="P-loop containing nucleoside triphosphate hydrolases"/>
    <property type="match status" value="1"/>
</dbReference>
<organism evidence="1 2">
    <name type="scientific">Sinobaca qinghaiensis</name>
    <dbReference type="NCBI Taxonomy" id="342944"/>
    <lineage>
        <taxon>Bacteria</taxon>
        <taxon>Bacillati</taxon>
        <taxon>Bacillota</taxon>
        <taxon>Bacilli</taxon>
        <taxon>Bacillales</taxon>
        <taxon>Sporolactobacillaceae</taxon>
        <taxon>Sinobaca</taxon>
    </lineage>
</organism>
<dbReference type="OrthoDB" id="1766664at2"/>
<gene>
    <name evidence="1" type="ORF">ATL39_2085</name>
</gene>
<keyword evidence="1" id="KW-0418">Kinase</keyword>
<name>A0A419V2Z2_9BACL</name>
<dbReference type="EMBL" id="RAPK01000009">
    <property type="protein sequence ID" value="RKD72889.1"/>
    <property type="molecule type" value="Genomic_DNA"/>
</dbReference>
<protein>
    <submittedName>
        <fullName evidence="1">Adenosylcobinamide kinase /adenosylcobinamide-phosphate guanylyltransferase</fullName>
    </submittedName>
</protein>
<dbReference type="GO" id="GO:0016779">
    <property type="term" value="F:nucleotidyltransferase activity"/>
    <property type="evidence" value="ECO:0007669"/>
    <property type="project" value="UniProtKB-KW"/>
</dbReference>
<keyword evidence="2" id="KW-1185">Reference proteome</keyword>
<keyword evidence="1" id="KW-0808">Transferase</keyword>
<dbReference type="Gene3D" id="3.40.50.300">
    <property type="entry name" value="P-loop containing nucleotide triphosphate hydrolases"/>
    <property type="match status" value="1"/>
</dbReference>
<dbReference type="GO" id="GO:0000166">
    <property type="term" value="F:nucleotide binding"/>
    <property type="evidence" value="ECO:0007669"/>
    <property type="project" value="InterPro"/>
</dbReference>
<dbReference type="AlphaFoldDB" id="A0A419V2Z2"/>
<evidence type="ECO:0000313" key="2">
    <source>
        <dbReference type="Proteomes" id="UP000285120"/>
    </source>
</evidence>
<comment type="caution">
    <text evidence="1">The sequence shown here is derived from an EMBL/GenBank/DDBJ whole genome shotgun (WGS) entry which is preliminary data.</text>
</comment>
<dbReference type="InterPro" id="IPR003203">
    <property type="entry name" value="CobU/CobP"/>
</dbReference>
<reference evidence="1 2" key="1">
    <citation type="submission" date="2018-09" db="EMBL/GenBank/DDBJ databases">
        <title>Genomic Encyclopedia of Archaeal and Bacterial Type Strains, Phase II (KMG-II): from individual species to whole genera.</title>
        <authorList>
            <person name="Goeker M."/>
        </authorList>
    </citation>
    <scope>NUCLEOTIDE SEQUENCE [LARGE SCALE GENOMIC DNA]</scope>
    <source>
        <strain evidence="1 2">DSM 17008</strain>
    </source>
</reference>
<dbReference type="GO" id="GO:0009236">
    <property type="term" value="P:cobalamin biosynthetic process"/>
    <property type="evidence" value="ECO:0007669"/>
    <property type="project" value="UniProtKB-UniPathway"/>
</dbReference>
<dbReference type="Proteomes" id="UP000285120">
    <property type="component" value="Unassembled WGS sequence"/>
</dbReference>
<evidence type="ECO:0000313" key="1">
    <source>
        <dbReference type="EMBL" id="RKD72889.1"/>
    </source>
</evidence>
<dbReference type="GO" id="GO:0043752">
    <property type="term" value="F:adenosylcobinamide kinase activity"/>
    <property type="evidence" value="ECO:0007669"/>
    <property type="project" value="InterPro"/>
</dbReference>
<dbReference type="RefSeq" id="WP_120193284.1">
    <property type="nucleotide sequence ID" value="NZ_RAPK01000009.1"/>
</dbReference>
<accession>A0A419V2Z2</accession>
<dbReference type="Pfam" id="PF02283">
    <property type="entry name" value="CobU"/>
    <property type="match status" value="1"/>
</dbReference>
<dbReference type="UniPathway" id="UPA00148">
    <property type="reaction ID" value="UER00236"/>
</dbReference>